<dbReference type="InterPro" id="IPR001478">
    <property type="entry name" value="PDZ"/>
</dbReference>
<evidence type="ECO:0000256" key="2">
    <source>
        <dbReference type="ARBA" id="ARBA00009179"/>
    </source>
</evidence>
<keyword evidence="8" id="KW-0812">Transmembrane</keyword>
<sequence>MMDVKKLDNENNKHESHLTEKKITLSLFKFIMLLLTAVILTAAVTAFAMLGGSEKVYEQQSPKRSEFLKLYQVYDTLNSNYYKDVNKEKLIDGAIKGMVNGLDDPYSEYMTKSEQQEFSDSMSGDFQGIGAEMGEEGDKIIITSPIKGAPADKAGIKPNDEIVEIDGKSTKGMNSMNVVKKIRGKKGTTVTLTLKRDNDDPFKVKIKRDTVHVNSVETKMLKNKVALITVTKFQEGTAAEFNEALKDMDKQGMQKLILDFRNNPGGYLDEATKMANEFIGMGDVLFYTEKNHDKVKAFKAENPANPITNDLPTVIILNEGSASASEVFAAALNDHDKAEIVGTKSFGKGIVQTAAPYKDDSMLKFTQMKWLTPDKTWIHKKGITPDQTIELPVYANIHILDPDEVYVEGESSSKVKSLETGLKALGYNPGKVDKTFDEDTTLSVQQFQQEEGLEITGKMTGDSTVKFTELLRKKLNDNDTQLKGAVDYIKSVQ</sequence>
<dbReference type="InterPro" id="IPR002477">
    <property type="entry name" value="Peptidoglycan-bd-like"/>
</dbReference>
<dbReference type="GO" id="GO:0007165">
    <property type="term" value="P:signal transduction"/>
    <property type="evidence" value="ECO:0007669"/>
    <property type="project" value="TreeGrafter"/>
</dbReference>
<dbReference type="SMART" id="SM00245">
    <property type="entry name" value="TSPc"/>
    <property type="match status" value="1"/>
</dbReference>
<dbReference type="Pfam" id="PF22694">
    <property type="entry name" value="CtpB_N-like"/>
    <property type="match status" value="1"/>
</dbReference>
<evidence type="ECO:0000256" key="4">
    <source>
        <dbReference type="ARBA" id="ARBA00022670"/>
    </source>
</evidence>
<dbReference type="OrthoDB" id="9812068at2"/>
<dbReference type="InterPro" id="IPR055210">
    <property type="entry name" value="CtpA/B_N"/>
</dbReference>
<feature type="transmembrane region" description="Helical" evidence="8">
    <location>
        <begin position="30"/>
        <end position="50"/>
    </location>
</feature>
<keyword evidence="8" id="KW-1133">Transmembrane helix</keyword>
<evidence type="ECO:0000256" key="3">
    <source>
        <dbReference type="ARBA" id="ARBA00022029"/>
    </source>
</evidence>
<dbReference type="GO" id="GO:0008236">
    <property type="term" value="F:serine-type peptidase activity"/>
    <property type="evidence" value="ECO:0007669"/>
    <property type="project" value="UniProtKB-KW"/>
</dbReference>
<dbReference type="Gene3D" id="3.90.226.10">
    <property type="entry name" value="2-enoyl-CoA Hydratase, Chain A, domain 1"/>
    <property type="match status" value="1"/>
</dbReference>
<dbReference type="SUPFAM" id="SSF52096">
    <property type="entry name" value="ClpP/crotonase"/>
    <property type="match status" value="1"/>
</dbReference>
<dbReference type="SUPFAM" id="SSF50156">
    <property type="entry name" value="PDZ domain-like"/>
    <property type="match status" value="1"/>
</dbReference>
<dbReference type="Gene3D" id="3.30.750.44">
    <property type="match status" value="1"/>
</dbReference>
<evidence type="ECO:0000256" key="5">
    <source>
        <dbReference type="ARBA" id="ARBA00022801"/>
    </source>
</evidence>
<evidence type="ECO:0000313" key="11">
    <source>
        <dbReference type="Proteomes" id="UP000294802"/>
    </source>
</evidence>
<dbReference type="CDD" id="cd06782">
    <property type="entry name" value="cpPDZ_CPP-like"/>
    <property type="match status" value="1"/>
</dbReference>
<reference evidence="10 11" key="1">
    <citation type="submission" date="2019-01" db="EMBL/GenBank/DDBJ databases">
        <title>Draft genome sequences of the type strains of six Macrococcus species.</title>
        <authorList>
            <person name="Mazhar S."/>
            <person name="Altermann E."/>
            <person name="Hill C."/>
            <person name="Mcauliffe O."/>
        </authorList>
    </citation>
    <scope>NUCLEOTIDE SEQUENCE [LARGE SCALE GENOMIC DNA]</scope>
    <source>
        <strain evidence="10 11">CCM4815</strain>
    </source>
</reference>
<dbReference type="GO" id="GO:0005886">
    <property type="term" value="C:plasma membrane"/>
    <property type="evidence" value="ECO:0007669"/>
    <property type="project" value="UniProtKB-SubCell"/>
</dbReference>
<dbReference type="Gene3D" id="1.10.101.10">
    <property type="entry name" value="PGBD-like superfamily/PGBD"/>
    <property type="match status" value="1"/>
</dbReference>
<dbReference type="PROSITE" id="PS50106">
    <property type="entry name" value="PDZ"/>
    <property type="match status" value="1"/>
</dbReference>
<keyword evidence="4 7" id="KW-0645">Protease</keyword>
<evidence type="ECO:0000259" key="9">
    <source>
        <dbReference type="PROSITE" id="PS50106"/>
    </source>
</evidence>
<keyword evidence="11" id="KW-1185">Reference proteome</keyword>
<keyword evidence="6 7" id="KW-0720">Serine protease</keyword>
<dbReference type="InterPro" id="IPR036366">
    <property type="entry name" value="PGBDSf"/>
</dbReference>
<gene>
    <name evidence="10" type="ORF">ERX29_01275</name>
</gene>
<proteinExistence type="inferred from homology"/>
<protein>
    <recommendedName>
        <fullName evidence="3">Probable CtpA-like serine protease</fullName>
    </recommendedName>
</protein>
<dbReference type="SUPFAM" id="SSF47090">
    <property type="entry name" value="PGBD-like"/>
    <property type="match status" value="1"/>
</dbReference>
<dbReference type="RefSeq" id="WP_133442864.1">
    <property type="nucleotide sequence ID" value="NZ_SCWB01000001.1"/>
</dbReference>
<feature type="domain" description="PDZ" evidence="9">
    <location>
        <begin position="115"/>
        <end position="197"/>
    </location>
</feature>
<evidence type="ECO:0000256" key="1">
    <source>
        <dbReference type="ARBA" id="ARBA00004162"/>
    </source>
</evidence>
<dbReference type="SMART" id="SM00228">
    <property type="entry name" value="PDZ"/>
    <property type="match status" value="1"/>
</dbReference>
<dbReference type="Gene3D" id="2.30.42.10">
    <property type="match status" value="1"/>
</dbReference>
<dbReference type="AlphaFoldDB" id="A0A4R6BXQ9"/>
<dbReference type="NCBIfam" id="TIGR00225">
    <property type="entry name" value="prc"/>
    <property type="match status" value="1"/>
</dbReference>
<comment type="subcellular location">
    <subcellularLocation>
        <location evidence="1">Cell membrane</location>
        <topology evidence="1">Single-pass membrane protein</topology>
    </subcellularLocation>
</comment>
<dbReference type="EMBL" id="SCWB01000001">
    <property type="protein sequence ID" value="TDM13261.1"/>
    <property type="molecule type" value="Genomic_DNA"/>
</dbReference>
<dbReference type="Pfam" id="PF01471">
    <property type="entry name" value="PG_binding_1"/>
    <property type="match status" value="1"/>
</dbReference>
<keyword evidence="5 7" id="KW-0378">Hydrolase</keyword>
<dbReference type="InterPro" id="IPR036365">
    <property type="entry name" value="PGBD-like_sf"/>
</dbReference>
<dbReference type="InterPro" id="IPR004447">
    <property type="entry name" value="Peptidase_S41A"/>
</dbReference>
<evidence type="ECO:0000256" key="6">
    <source>
        <dbReference type="ARBA" id="ARBA00022825"/>
    </source>
</evidence>
<dbReference type="Proteomes" id="UP000294802">
    <property type="component" value="Unassembled WGS sequence"/>
</dbReference>
<evidence type="ECO:0000256" key="7">
    <source>
        <dbReference type="RuleBase" id="RU004404"/>
    </source>
</evidence>
<dbReference type="InterPro" id="IPR029045">
    <property type="entry name" value="ClpP/crotonase-like_dom_sf"/>
</dbReference>
<accession>A0A4R6BXQ9</accession>
<dbReference type="GO" id="GO:0006508">
    <property type="term" value="P:proteolysis"/>
    <property type="evidence" value="ECO:0007669"/>
    <property type="project" value="UniProtKB-KW"/>
</dbReference>
<dbReference type="Pfam" id="PF03572">
    <property type="entry name" value="Peptidase_S41"/>
    <property type="match status" value="1"/>
</dbReference>
<dbReference type="GO" id="GO:0004175">
    <property type="term" value="F:endopeptidase activity"/>
    <property type="evidence" value="ECO:0007669"/>
    <property type="project" value="TreeGrafter"/>
</dbReference>
<keyword evidence="8" id="KW-0472">Membrane</keyword>
<dbReference type="PANTHER" id="PTHR32060">
    <property type="entry name" value="TAIL-SPECIFIC PROTEASE"/>
    <property type="match status" value="1"/>
</dbReference>
<dbReference type="InterPro" id="IPR005151">
    <property type="entry name" value="Tail-specific_protease"/>
</dbReference>
<evidence type="ECO:0000256" key="8">
    <source>
        <dbReference type="SAM" id="Phobius"/>
    </source>
</evidence>
<dbReference type="InterPro" id="IPR036034">
    <property type="entry name" value="PDZ_sf"/>
</dbReference>
<evidence type="ECO:0000313" key="10">
    <source>
        <dbReference type="EMBL" id="TDM13261.1"/>
    </source>
</evidence>
<dbReference type="CDD" id="cd07560">
    <property type="entry name" value="Peptidase_S41_CPP"/>
    <property type="match status" value="1"/>
</dbReference>
<organism evidence="10 11">
    <name type="scientific">Macrococcus lamae</name>
    <dbReference type="NCBI Taxonomy" id="198484"/>
    <lineage>
        <taxon>Bacteria</taxon>
        <taxon>Bacillati</taxon>
        <taxon>Bacillota</taxon>
        <taxon>Bacilli</taxon>
        <taxon>Bacillales</taxon>
        <taxon>Staphylococcaceae</taxon>
        <taxon>Macrococcus</taxon>
    </lineage>
</organism>
<dbReference type="Pfam" id="PF00595">
    <property type="entry name" value="PDZ"/>
    <property type="match status" value="1"/>
</dbReference>
<dbReference type="GO" id="GO:0030288">
    <property type="term" value="C:outer membrane-bounded periplasmic space"/>
    <property type="evidence" value="ECO:0007669"/>
    <property type="project" value="TreeGrafter"/>
</dbReference>
<dbReference type="FunFam" id="2.30.42.10:FF:000063">
    <property type="entry name" value="Peptidase, S41 family"/>
    <property type="match status" value="1"/>
</dbReference>
<comment type="similarity">
    <text evidence="2 7">Belongs to the peptidase S41A family.</text>
</comment>
<comment type="caution">
    <text evidence="10">The sequence shown here is derived from an EMBL/GenBank/DDBJ whole genome shotgun (WGS) entry which is preliminary data.</text>
</comment>
<name>A0A4R6BXQ9_9STAP</name>
<dbReference type="FunFam" id="3.30.750.44:FF:000001">
    <property type="entry name" value="S41 family peptidase"/>
    <property type="match status" value="1"/>
</dbReference>
<dbReference type="PANTHER" id="PTHR32060:SF30">
    <property type="entry name" value="CARBOXY-TERMINAL PROCESSING PROTEASE CTPA"/>
    <property type="match status" value="1"/>
</dbReference>